<dbReference type="SUPFAM" id="SSF53067">
    <property type="entry name" value="Actin-like ATPase domain"/>
    <property type="match status" value="1"/>
</dbReference>
<dbReference type="PANTHER" id="PTHR45639">
    <property type="entry name" value="HSC70CB, ISOFORM G-RELATED"/>
    <property type="match status" value="1"/>
</dbReference>
<dbReference type="GO" id="GO:0140662">
    <property type="term" value="F:ATP-dependent protein folding chaperone"/>
    <property type="evidence" value="ECO:0007669"/>
    <property type="project" value="InterPro"/>
</dbReference>
<name>A0A2K3LWV5_TRIPR</name>
<feature type="compositionally biased region" description="Low complexity" evidence="4">
    <location>
        <begin position="156"/>
        <end position="166"/>
    </location>
</feature>
<dbReference type="Gene3D" id="3.30.30.30">
    <property type="match status" value="1"/>
</dbReference>
<dbReference type="Gene3D" id="3.30.420.40">
    <property type="match status" value="1"/>
</dbReference>
<proteinExistence type="predicted"/>
<dbReference type="FunFam" id="3.30.30.30:FF:000005">
    <property type="entry name" value="Heat shock protein ssb1"/>
    <property type="match status" value="1"/>
</dbReference>
<dbReference type="EMBL" id="ASHM01043161">
    <property type="protein sequence ID" value="PNX83004.1"/>
    <property type="molecule type" value="Genomic_DNA"/>
</dbReference>
<dbReference type="Gene3D" id="2.60.34.10">
    <property type="entry name" value="Substrate Binding Domain Of DNAk, Chain A, domain 1"/>
    <property type="match status" value="1"/>
</dbReference>
<dbReference type="Gene3D" id="1.20.1270.10">
    <property type="match status" value="1"/>
</dbReference>
<dbReference type="GO" id="GO:0005788">
    <property type="term" value="C:endoplasmic reticulum lumen"/>
    <property type="evidence" value="ECO:0007669"/>
    <property type="project" value="UniProtKB-SubCell"/>
</dbReference>
<comment type="subcellular location">
    <subcellularLocation>
        <location evidence="1">Endoplasmic reticulum lumen</location>
    </subcellularLocation>
</comment>
<dbReference type="PANTHER" id="PTHR45639:SF4">
    <property type="entry name" value="HSC70CB, ISOFORM G"/>
    <property type="match status" value="1"/>
</dbReference>
<gene>
    <name evidence="5" type="ORF">L195_g039041</name>
</gene>
<dbReference type="AlphaFoldDB" id="A0A2K3LWV5"/>
<keyword evidence="3" id="KW-0067">ATP-binding</keyword>
<evidence type="ECO:0000256" key="4">
    <source>
        <dbReference type="SAM" id="MobiDB-lite"/>
    </source>
</evidence>
<sequence>MMNPKNSASQITRLVGKKFSDPKLQSDLKSLPFSVSEGPDGYYLIHARYLGEVKTFTPTQRRAGLDAPTIAGLHLIRLLHETTATALAYGIYKIDLSETDPLNVAFVDIGHASMQIGPFEAKQSEKAKVKVKVRLNVHGIASVDLATLLEEEEVEASVSKESASEPSKMEADEAPADAAAAPPNGNDADVNMQDAKANADTPGVENGVPENGDKPAQMDVDDPKVAKKKVKKTNVPVAELVYGAMSPADVQKALEKEYEMALQDRVMEETKDKKNAVEAYVYDMRNKVGVTFSS</sequence>
<protein>
    <submittedName>
        <fullName evidence="5">Heat shock protein 70 kDa</fullName>
    </submittedName>
</protein>
<evidence type="ECO:0000256" key="3">
    <source>
        <dbReference type="ARBA" id="ARBA00022840"/>
    </source>
</evidence>
<dbReference type="Pfam" id="PF00012">
    <property type="entry name" value="HSP70"/>
    <property type="match status" value="1"/>
</dbReference>
<dbReference type="Proteomes" id="UP000236291">
    <property type="component" value="Unassembled WGS sequence"/>
</dbReference>
<evidence type="ECO:0000313" key="5">
    <source>
        <dbReference type="EMBL" id="PNX83004.1"/>
    </source>
</evidence>
<dbReference type="SUPFAM" id="SSF100934">
    <property type="entry name" value="Heat shock protein 70kD (HSP70), C-terminal subdomain"/>
    <property type="match status" value="1"/>
</dbReference>
<feature type="non-terminal residue" evidence="5">
    <location>
        <position position="294"/>
    </location>
</feature>
<feature type="region of interest" description="Disordered" evidence="4">
    <location>
        <begin position="156"/>
        <end position="220"/>
    </location>
</feature>
<evidence type="ECO:0000313" key="6">
    <source>
        <dbReference type="Proteomes" id="UP000236291"/>
    </source>
</evidence>
<dbReference type="InterPro" id="IPR043129">
    <property type="entry name" value="ATPase_NBD"/>
</dbReference>
<reference evidence="5 6" key="1">
    <citation type="journal article" date="2014" name="Am. J. Bot.">
        <title>Genome assembly and annotation for red clover (Trifolium pratense; Fabaceae).</title>
        <authorList>
            <person name="Istvanek J."/>
            <person name="Jaros M."/>
            <person name="Krenek A."/>
            <person name="Repkova J."/>
        </authorList>
    </citation>
    <scope>NUCLEOTIDE SEQUENCE [LARGE SCALE GENOMIC DNA]</scope>
    <source>
        <strain evidence="6">cv. Tatra</strain>
        <tissue evidence="5">Young leaves</tissue>
    </source>
</reference>
<evidence type="ECO:0000256" key="2">
    <source>
        <dbReference type="ARBA" id="ARBA00022741"/>
    </source>
</evidence>
<dbReference type="InterPro" id="IPR029047">
    <property type="entry name" value="HSP70_peptide-bd_sf"/>
</dbReference>
<organism evidence="5 6">
    <name type="scientific">Trifolium pratense</name>
    <name type="common">Red clover</name>
    <dbReference type="NCBI Taxonomy" id="57577"/>
    <lineage>
        <taxon>Eukaryota</taxon>
        <taxon>Viridiplantae</taxon>
        <taxon>Streptophyta</taxon>
        <taxon>Embryophyta</taxon>
        <taxon>Tracheophyta</taxon>
        <taxon>Spermatophyta</taxon>
        <taxon>Magnoliopsida</taxon>
        <taxon>eudicotyledons</taxon>
        <taxon>Gunneridae</taxon>
        <taxon>Pentapetalae</taxon>
        <taxon>rosids</taxon>
        <taxon>fabids</taxon>
        <taxon>Fabales</taxon>
        <taxon>Fabaceae</taxon>
        <taxon>Papilionoideae</taxon>
        <taxon>50 kb inversion clade</taxon>
        <taxon>NPAAA clade</taxon>
        <taxon>Hologalegina</taxon>
        <taxon>IRL clade</taxon>
        <taxon>Trifolieae</taxon>
        <taxon>Trifolium</taxon>
    </lineage>
</organism>
<dbReference type="GO" id="GO:0005829">
    <property type="term" value="C:cytosol"/>
    <property type="evidence" value="ECO:0007669"/>
    <property type="project" value="TreeGrafter"/>
</dbReference>
<dbReference type="STRING" id="57577.A0A2K3LWV5"/>
<comment type="caution">
    <text evidence="5">The sequence shown here is derived from an EMBL/GenBank/DDBJ whole genome shotgun (WGS) entry which is preliminary data.</text>
</comment>
<dbReference type="InterPro" id="IPR013126">
    <property type="entry name" value="Hsp_70_fam"/>
</dbReference>
<evidence type="ECO:0000256" key="1">
    <source>
        <dbReference type="ARBA" id="ARBA00004319"/>
    </source>
</evidence>
<accession>A0A2K3LWV5</accession>
<dbReference type="InterPro" id="IPR029048">
    <property type="entry name" value="HSP70_C_sf"/>
</dbReference>
<feature type="compositionally biased region" description="Low complexity" evidence="4">
    <location>
        <begin position="176"/>
        <end position="189"/>
    </location>
</feature>
<dbReference type="GO" id="GO:0005524">
    <property type="term" value="F:ATP binding"/>
    <property type="evidence" value="ECO:0007669"/>
    <property type="project" value="UniProtKB-KW"/>
</dbReference>
<dbReference type="GO" id="GO:0005634">
    <property type="term" value="C:nucleus"/>
    <property type="evidence" value="ECO:0007669"/>
    <property type="project" value="TreeGrafter"/>
</dbReference>
<dbReference type="FunFam" id="3.30.420.40:FF:000171">
    <property type="entry name" value="Heat shock 70 kDa protein 4"/>
    <property type="match status" value="1"/>
</dbReference>
<keyword evidence="2" id="KW-0547">Nucleotide-binding</keyword>
<keyword evidence="5" id="KW-0346">Stress response</keyword>
<reference evidence="5 6" key="2">
    <citation type="journal article" date="2017" name="Front. Plant Sci.">
        <title>Gene Classification and Mining of Molecular Markers Useful in Red Clover (Trifolium pratense) Breeding.</title>
        <authorList>
            <person name="Istvanek J."/>
            <person name="Dluhosova J."/>
            <person name="Dluhos P."/>
            <person name="Patkova L."/>
            <person name="Nedelnik J."/>
            <person name="Repkova J."/>
        </authorList>
    </citation>
    <scope>NUCLEOTIDE SEQUENCE [LARGE SCALE GENOMIC DNA]</scope>
    <source>
        <strain evidence="6">cv. Tatra</strain>
        <tissue evidence="5">Young leaves</tissue>
    </source>
</reference>